<organism evidence="12 13">
    <name type="scientific">Nocardioides seonyuensis</name>
    <dbReference type="NCBI Taxonomy" id="2518371"/>
    <lineage>
        <taxon>Bacteria</taxon>
        <taxon>Bacillati</taxon>
        <taxon>Actinomycetota</taxon>
        <taxon>Actinomycetes</taxon>
        <taxon>Propionibacteriales</taxon>
        <taxon>Nocardioidaceae</taxon>
        <taxon>Nocardioides</taxon>
    </lineage>
</organism>
<keyword evidence="3" id="KW-0597">Phosphoprotein</keyword>
<evidence type="ECO:0000256" key="9">
    <source>
        <dbReference type="SAM" id="MobiDB-lite"/>
    </source>
</evidence>
<dbReference type="InterPro" id="IPR050482">
    <property type="entry name" value="Sensor_HK_TwoCompSys"/>
</dbReference>
<evidence type="ECO:0000256" key="3">
    <source>
        <dbReference type="ARBA" id="ARBA00022553"/>
    </source>
</evidence>
<dbReference type="CDD" id="cd16917">
    <property type="entry name" value="HATPase_UhpB-NarQ-NarX-like"/>
    <property type="match status" value="1"/>
</dbReference>
<dbReference type="OrthoDB" id="227596at2"/>
<sequence length="422" mass="45553">MPTGSHPDSGPRIGPRTRPVPYLSRGRLAPPSLARMDQVSDASRPPLTWRGQAWRLAVCMVISVFAWSTAVEAEWTSHRGLFWTEIVLGVVAYVLVLWRRAAPVPIALGIAAMSALSGIAAGPATLAAVSVATQRRAGPIVLVGVVNFVAATTYTFTAPFELHMPPWVSVVINLVVNSAMMGWGMYLGSRRELIWTLHQRAVRAESERDLRLAQARSVERERIAREMHDVLAHRITQVSMQAGALAFRDDLAAEQLRSGLKDIQGKANEAIHELRGVLGVLRDHTTGALVEAPQPTHADIAQLVERARQEGVNITYDDRIDTSVEPVPGGVGRALYRIVQEGITNAHKHAPGAALHVTVDGGPDEGLNLEIANPLGFTGSGTPGAGLGLVGLAERVELRGGRLAHGVEGQWFVLRAWIPWTT</sequence>
<dbReference type="Proteomes" id="UP000294853">
    <property type="component" value="Chromosome"/>
</dbReference>
<keyword evidence="10" id="KW-1133">Transmembrane helix</keyword>
<name>A0A4P7IEJ5_9ACTN</name>
<keyword evidence="6 12" id="KW-0418">Kinase</keyword>
<dbReference type="EC" id="2.7.13.3" evidence="2"/>
<keyword evidence="10" id="KW-0812">Transmembrane</keyword>
<accession>A0A4P7IEJ5</accession>
<evidence type="ECO:0000256" key="2">
    <source>
        <dbReference type="ARBA" id="ARBA00012438"/>
    </source>
</evidence>
<gene>
    <name evidence="12" type="ORF">EXE58_02045</name>
</gene>
<feature type="region of interest" description="Disordered" evidence="9">
    <location>
        <begin position="1"/>
        <end position="25"/>
    </location>
</feature>
<keyword evidence="7" id="KW-0067">ATP-binding</keyword>
<dbReference type="GO" id="GO:0000155">
    <property type="term" value="F:phosphorelay sensor kinase activity"/>
    <property type="evidence" value="ECO:0007669"/>
    <property type="project" value="InterPro"/>
</dbReference>
<feature type="transmembrane region" description="Helical" evidence="10">
    <location>
        <begin position="166"/>
        <end position="187"/>
    </location>
</feature>
<feature type="transmembrane region" description="Helical" evidence="10">
    <location>
        <begin position="104"/>
        <end position="128"/>
    </location>
</feature>
<evidence type="ECO:0000256" key="4">
    <source>
        <dbReference type="ARBA" id="ARBA00022679"/>
    </source>
</evidence>
<dbReference type="Gene3D" id="3.30.565.10">
    <property type="entry name" value="Histidine kinase-like ATPase, C-terminal domain"/>
    <property type="match status" value="1"/>
</dbReference>
<proteinExistence type="predicted"/>
<dbReference type="GO" id="GO:0016020">
    <property type="term" value="C:membrane"/>
    <property type="evidence" value="ECO:0007669"/>
    <property type="project" value="InterPro"/>
</dbReference>
<evidence type="ECO:0000256" key="6">
    <source>
        <dbReference type="ARBA" id="ARBA00022777"/>
    </source>
</evidence>
<protein>
    <recommendedName>
        <fullName evidence="2">histidine kinase</fullName>
        <ecNumber evidence="2">2.7.13.3</ecNumber>
    </recommendedName>
</protein>
<dbReference type="GO" id="GO:0005524">
    <property type="term" value="F:ATP binding"/>
    <property type="evidence" value="ECO:0007669"/>
    <property type="project" value="UniProtKB-KW"/>
</dbReference>
<evidence type="ECO:0000313" key="12">
    <source>
        <dbReference type="EMBL" id="QBX54367.1"/>
    </source>
</evidence>
<comment type="catalytic activity">
    <reaction evidence="1">
        <text>ATP + protein L-histidine = ADP + protein N-phospho-L-histidine.</text>
        <dbReference type="EC" id="2.7.13.3"/>
    </reaction>
</comment>
<evidence type="ECO:0000259" key="11">
    <source>
        <dbReference type="Pfam" id="PF07730"/>
    </source>
</evidence>
<keyword evidence="4" id="KW-0808">Transferase</keyword>
<dbReference type="Pfam" id="PF07730">
    <property type="entry name" value="HisKA_3"/>
    <property type="match status" value="1"/>
</dbReference>
<keyword evidence="13" id="KW-1185">Reference proteome</keyword>
<dbReference type="GO" id="GO:0046983">
    <property type="term" value="F:protein dimerization activity"/>
    <property type="evidence" value="ECO:0007669"/>
    <property type="project" value="InterPro"/>
</dbReference>
<evidence type="ECO:0000313" key="13">
    <source>
        <dbReference type="Proteomes" id="UP000294853"/>
    </source>
</evidence>
<feature type="transmembrane region" description="Helical" evidence="10">
    <location>
        <begin position="140"/>
        <end position="160"/>
    </location>
</feature>
<keyword evidence="10" id="KW-0472">Membrane</keyword>
<evidence type="ECO:0000256" key="7">
    <source>
        <dbReference type="ARBA" id="ARBA00022840"/>
    </source>
</evidence>
<feature type="domain" description="Signal transduction histidine kinase subgroup 3 dimerisation and phosphoacceptor" evidence="11">
    <location>
        <begin position="219"/>
        <end position="284"/>
    </location>
</feature>
<evidence type="ECO:0000256" key="1">
    <source>
        <dbReference type="ARBA" id="ARBA00000085"/>
    </source>
</evidence>
<dbReference type="KEGG" id="nsn:EXE58_02045"/>
<keyword evidence="8" id="KW-0902">Two-component regulatory system</keyword>
<reference evidence="12 13" key="1">
    <citation type="submission" date="2019-03" db="EMBL/GenBank/DDBJ databases">
        <title>Three New Species of Nocardioides, Nocardioides euryhalodurans sp. nov., Nocardioides seonyuensis sp. nov. and Nocardioides eburneoflavus sp. nov. Iolated from Soil.</title>
        <authorList>
            <person name="Roh S.G."/>
            <person name="Lee C."/>
            <person name="Kim M.-K."/>
            <person name="Kim S.B."/>
        </authorList>
    </citation>
    <scope>NUCLEOTIDE SEQUENCE [LARGE SCALE GENOMIC DNA]</scope>
    <source>
        <strain evidence="12 13">MMS17-SY207-3</strain>
    </source>
</reference>
<dbReference type="AlphaFoldDB" id="A0A4P7IEJ5"/>
<evidence type="ECO:0000256" key="8">
    <source>
        <dbReference type="ARBA" id="ARBA00023012"/>
    </source>
</evidence>
<feature type="transmembrane region" description="Helical" evidence="10">
    <location>
        <begin position="53"/>
        <end position="73"/>
    </location>
</feature>
<dbReference type="PANTHER" id="PTHR24421:SF10">
    <property type="entry name" value="NITRATE_NITRITE SENSOR PROTEIN NARQ"/>
    <property type="match status" value="1"/>
</dbReference>
<dbReference type="Gene3D" id="1.20.5.1930">
    <property type="match status" value="1"/>
</dbReference>
<dbReference type="PANTHER" id="PTHR24421">
    <property type="entry name" value="NITRATE/NITRITE SENSOR PROTEIN NARX-RELATED"/>
    <property type="match status" value="1"/>
</dbReference>
<dbReference type="EMBL" id="CP038436">
    <property type="protein sequence ID" value="QBX54367.1"/>
    <property type="molecule type" value="Genomic_DNA"/>
</dbReference>
<dbReference type="InterPro" id="IPR011712">
    <property type="entry name" value="Sig_transdc_His_kin_sub3_dim/P"/>
</dbReference>
<keyword evidence="5" id="KW-0547">Nucleotide-binding</keyword>
<dbReference type="SUPFAM" id="SSF55874">
    <property type="entry name" value="ATPase domain of HSP90 chaperone/DNA topoisomerase II/histidine kinase"/>
    <property type="match status" value="1"/>
</dbReference>
<feature type="transmembrane region" description="Helical" evidence="10">
    <location>
        <begin position="80"/>
        <end position="98"/>
    </location>
</feature>
<evidence type="ECO:0000256" key="5">
    <source>
        <dbReference type="ARBA" id="ARBA00022741"/>
    </source>
</evidence>
<evidence type="ECO:0000256" key="10">
    <source>
        <dbReference type="SAM" id="Phobius"/>
    </source>
</evidence>
<dbReference type="InterPro" id="IPR036890">
    <property type="entry name" value="HATPase_C_sf"/>
</dbReference>